<reference evidence="6 7" key="1">
    <citation type="submission" date="2023-09" db="EMBL/GenBank/DDBJ databases">
        <authorList>
            <person name="Rey-Velasco X."/>
        </authorList>
    </citation>
    <scope>NUCLEOTIDE SEQUENCE [LARGE SCALE GENOMIC DNA]</scope>
    <source>
        <strain evidence="6 7">W345</strain>
    </source>
</reference>
<evidence type="ECO:0000313" key="7">
    <source>
        <dbReference type="Proteomes" id="UP001254608"/>
    </source>
</evidence>
<evidence type="ECO:0000256" key="3">
    <source>
        <dbReference type="ARBA" id="ARBA00022475"/>
    </source>
</evidence>
<name>A0ABU2WJT7_9GAMM</name>
<evidence type="ECO:0000256" key="2">
    <source>
        <dbReference type="ARBA" id="ARBA00022448"/>
    </source>
</evidence>
<dbReference type="Pfam" id="PF13379">
    <property type="entry name" value="NMT1_2"/>
    <property type="match status" value="1"/>
</dbReference>
<dbReference type="EMBL" id="JAVRIC010000017">
    <property type="protein sequence ID" value="MDT0498139.1"/>
    <property type="molecule type" value="Genomic_DNA"/>
</dbReference>
<dbReference type="Proteomes" id="UP001254608">
    <property type="component" value="Unassembled WGS sequence"/>
</dbReference>
<keyword evidence="4" id="KW-0997">Cell inner membrane</keyword>
<dbReference type="Gene3D" id="3.40.190.10">
    <property type="entry name" value="Periplasmic binding protein-like II"/>
    <property type="match status" value="2"/>
</dbReference>
<dbReference type="InterPro" id="IPR044527">
    <property type="entry name" value="NrtA/CpmA_ABC-bd_dom"/>
</dbReference>
<proteinExistence type="predicted"/>
<protein>
    <submittedName>
        <fullName evidence="6">CmpA/NrtA family ABC transporter substrate-binding protein</fullName>
    </submittedName>
</protein>
<sequence length="480" mass="53129">MRPTSVQKQTRFTQPARSLWAAGLASLLLLGACGNKDEAASPSPQAQQTAADIAKIEKPDLKFGFIKLTDMAPLAIAYEKQYFEDEGLYVQLEAQANWKVLLDGVIGGQLDGAHMLAGQPLASTIGFGTQANIITPFSMDLNGNGITVSNAVWAAMKKNVPMKDGKPVHPISAAALKPVVDDYRSQGRPFKMGMVFPVSTHNYELRYWLAAGGLNPGYYAPDKGDTAGQIKADVLLSVTPPPQMPATLEAGTIYGYCVGEPWNQQAVIKGIGVPVITDYEIWKNNPEKVFGIREDFAEKYPNTTKAIVKALIRAAYWLDQNNNANREEAVKIISRPAYVGADQEVIANSMTGTFEYEKGDKREIPDFNVFFRYNATYPYYSDAIWYLSQMRRWGQISEARSDQWFIDTAKKVYRPDLYAAAAQDLIDEGQLQASDFPDFKTETGFKPATAEFIDGVEYDGREPNAYLQRFDIGLKGDESP</sequence>
<evidence type="ECO:0000256" key="1">
    <source>
        <dbReference type="ARBA" id="ARBA00004308"/>
    </source>
</evidence>
<evidence type="ECO:0000256" key="5">
    <source>
        <dbReference type="ARBA" id="ARBA00023136"/>
    </source>
</evidence>
<keyword evidence="3" id="KW-1003">Cell membrane</keyword>
<dbReference type="PANTHER" id="PTHR30024">
    <property type="entry name" value="ALIPHATIC SULFONATES-BINDING PROTEIN-RELATED"/>
    <property type="match status" value="1"/>
</dbReference>
<evidence type="ECO:0000313" key="6">
    <source>
        <dbReference type="EMBL" id="MDT0498139.1"/>
    </source>
</evidence>
<dbReference type="PROSITE" id="PS51257">
    <property type="entry name" value="PROKAR_LIPOPROTEIN"/>
    <property type="match status" value="1"/>
</dbReference>
<dbReference type="PANTHER" id="PTHR30024:SF43">
    <property type="entry name" value="BLL4572 PROTEIN"/>
    <property type="match status" value="1"/>
</dbReference>
<dbReference type="RefSeq" id="WP_311365531.1">
    <property type="nucleotide sequence ID" value="NZ_JAVRIC010000017.1"/>
</dbReference>
<accession>A0ABU2WJT7</accession>
<keyword evidence="2" id="KW-0813">Transport</keyword>
<keyword evidence="5" id="KW-0472">Membrane</keyword>
<comment type="caution">
    <text evidence="6">The sequence shown here is derived from an EMBL/GenBank/DDBJ whole genome shotgun (WGS) entry which is preliminary data.</text>
</comment>
<organism evidence="6 7">
    <name type="scientific">Banduia mediterranea</name>
    <dbReference type="NCBI Taxonomy" id="3075609"/>
    <lineage>
        <taxon>Bacteria</taxon>
        <taxon>Pseudomonadati</taxon>
        <taxon>Pseudomonadota</taxon>
        <taxon>Gammaproteobacteria</taxon>
        <taxon>Nevskiales</taxon>
        <taxon>Algiphilaceae</taxon>
        <taxon>Banduia</taxon>
    </lineage>
</organism>
<dbReference type="CDD" id="cd13553">
    <property type="entry name" value="PBP2_NrtA_CpmA_like"/>
    <property type="match status" value="1"/>
</dbReference>
<evidence type="ECO:0000256" key="4">
    <source>
        <dbReference type="ARBA" id="ARBA00022519"/>
    </source>
</evidence>
<keyword evidence="7" id="KW-1185">Reference proteome</keyword>
<dbReference type="SUPFAM" id="SSF53850">
    <property type="entry name" value="Periplasmic binding protein-like II"/>
    <property type="match status" value="1"/>
</dbReference>
<gene>
    <name evidence="6" type="ORF">RM530_12295</name>
</gene>
<comment type="subcellular location">
    <subcellularLocation>
        <location evidence="1">Endomembrane system</location>
    </subcellularLocation>
</comment>